<dbReference type="PRINTS" id="PR00081">
    <property type="entry name" value="GDHRDH"/>
</dbReference>
<keyword evidence="3 4" id="KW-0560">Oxidoreductase</keyword>
<dbReference type="InterPro" id="IPR052178">
    <property type="entry name" value="Sec_Metab_Biosynth_SDR"/>
</dbReference>
<dbReference type="SUPFAM" id="SSF51735">
    <property type="entry name" value="NAD(P)-binding Rossmann-fold domains"/>
    <property type="match status" value="1"/>
</dbReference>
<dbReference type="OrthoDB" id="7500984at2"/>
<evidence type="ECO:0000256" key="1">
    <source>
        <dbReference type="ARBA" id="ARBA00006484"/>
    </source>
</evidence>
<gene>
    <name evidence="4" type="ORF">GRI36_01735</name>
</gene>
<dbReference type="EC" id="1.1.1.47" evidence="4"/>
<keyword evidence="2" id="KW-0521">NADP</keyword>
<dbReference type="GO" id="GO:0047936">
    <property type="term" value="F:glucose 1-dehydrogenase [NAD(P)+] activity"/>
    <property type="evidence" value="ECO:0007669"/>
    <property type="project" value="UniProtKB-EC"/>
</dbReference>
<dbReference type="AlphaFoldDB" id="A0A6I4SJ39"/>
<comment type="caution">
    <text evidence="4">The sequence shown here is derived from an EMBL/GenBank/DDBJ whole genome shotgun (WGS) entry which is preliminary data.</text>
</comment>
<evidence type="ECO:0000256" key="3">
    <source>
        <dbReference type="ARBA" id="ARBA00023002"/>
    </source>
</evidence>
<dbReference type="FunFam" id="3.40.50.720:FF:000084">
    <property type="entry name" value="Short-chain dehydrogenase reductase"/>
    <property type="match status" value="1"/>
</dbReference>
<dbReference type="InterPro" id="IPR020904">
    <property type="entry name" value="Sc_DH/Rdtase_CS"/>
</dbReference>
<dbReference type="Proteomes" id="UP000468943">
    <property type="component" value="Unassembled WGS sequence"/>
</dbReference>
<keyword evidence="5" id="KW-1185">Reference proteome</keyword>
<protein>
    <submittedName>
        <fullName evidence="4">Glucose 1-dehydrogenase</fullName>
        <ecNumber evidence="4">1.1.1.47</ecNumber>
    </submittedName>
</protein>
<evidence type="ECO:0000256" key="2">
    <source>
        <dbReference type="ARBA" id="ARBA00022857"/>
    </source>
</evidence>
<name>A0A6I4SJ39_9SPHN</name>
<evidence type="ECO:0000313" key="4">
    <source>
        <dbReference type="EMBL" id="MXO55594.1"/>
    </source>
</evidence>
<dbReference type="Gene3D" id="3.40.50.720">
    <property type="entry name" value="NAD(P)-binding Rossmann-like Domain"/>
    <property type="match status" value="1"/>
</dbReference>
<comment type="similarity">
    <text evidence="1">Belongs to the short-chain dehydrogenases/reductases (SDR) family.</text>
</comment>
<proteinExistence type="inferred from homology"/>
<dbReference type="EMBL" id="WTYS01000001">
    <property type="protein sequence ID" value="MXO55594.1"/>
    <property type="molecule type" value="Genomic_DNA"/>
</dbReference>
<dbReference type="InterPro" id="IPR036291">
    <property type="entry name" value="NAD(P)-bd_dom_sf"/>
</dbReference>
<dbReference type="NCBIfam" id="NF005559">
    <property type="entry name" value="PRK07231.1"/>
    <property type="match status" value="1"/>
</dbReference>
<evidence type="ECO:0000313" key="5">
    <source>
        <dbReference type="Proteomes" id="UP000468943"/>
    </source>
</evidence>
<sequence length="260" mass="27627">MSMKSLFDVSCKVAVVTGGSSGIGAMMARGLLENGAKVHISARKAERLEAKAKELSELGECIAIQADMSKVEGIEALVTEISKRESQVDILINNAGANWAAPLEDFPEKGWDKVMDINIKSIFFATQKFLPLLKAAGSSEDPARVINIASINGIRNSGMPTYAYSASKSGVIHLTEHLATDLASSSINVNAIAPGLFPSDMTKQIIEDDDMTKFALSQIPRGRMGKPEDIAGTAIFLCSQASSWMTGQTIVLDGGMISTA</sequence>
<dbReference type="Pfam" id="PF13561">
    <property type="entry name" value="adh_short_C2"/>
    <property type="match status" value="1"/>
</dbReference>
<reference evidence="4 5" key="1">
    <citation type="submission" date="2019-12" db="EMBL/GenBank/DDBJ databases">
        <title>Genomic-based taxomic classification of the family Erythrobacteraceae.</title>
        <authorList>
            <person name="Xu L."/>
        </authorList>
    </citation>
    <scope>NUCLEOTIDE SEQUENCE [LARGE SCALE GENOMIC DNA]</scope>
    <source>
        <strain evidence="4 5">JCM 17802</strain>
    </source>
</reference>
<dbReference type="PRINTS" id="PR00080">
    <property type="entry name" value="SDRFAMILY"/>
</dbReference>
<accession>A0A6I4SJ39</accession>
<organism evidence="4 5">
    <name type="scientific">Pontixanthobacter gangjinensis</name>
    <dbReference type="NCBI Taxonomy" id="1028742"/>
    <lineage>
        <taxon>Bacteria</taxon>
        <taxon>Pseudomonadati</taxon>
        <taxon>Pseudomonadota</taxon>
        <taxon>Alphaproteobacteria</taxon>
        <taxon>Sphingomonadales</taxon>
        <taxon>Erythrobacteraceae</taxon>
        <taxon>Pontixanthobacter</taxon>
    </lineage>
</organism>
<dbReference type="RefSeq" id="WP_160596899.1">
    <property type="nucleotide sequence ID" value="NZ_WTYS01000001.1"/>
</dbReference>
<dbReference type="PANTHER" id="PTHR43618:SF8">
    <property type="entry name" value="7ALPHA-HYDROXYSTEROID DEHYDROGENASE"/>
    <property type="match status" value="1"/>
</dbReference>
<dbReference type="PROSITE" id="PS00061">
    <property type="entry name" value="ADH_SHORT"/>
    <property type="match status" value="1"/>
</dbReference>
<dbReference type="PANTHER" id="PTHR43618">
    <property type="entry name" value="7-ALPHA-HYDROXYSTEROID DEHYDROGENASE"/>
    <property type="match status" value="1"/>
</dbReference>
<dbReference type="InterPro" id="IPR002347">
    <property type="entry name" value="SDR_fam"/>
</dbReference>